<dbReference type="RefSeq" id="WP_369000125.1">
    <property type="nucleotide sequence ID" value="NZ_CP158487.1"/>
</dbReference>
<dbReference type="AlphaFoldDB" id="A0AB39JDQ9"/>
<evidence type="ECO:0000313" key="1">
    <source>
        <dbReference type="EMBL" id="XDN89553.1"/>
    </source>
</evidence>
<dbReference type="InterPro" id="IPR027417">
    <property type="entry name" value="P-loop_NTPase"/>
</dbReference>
<protein>
    <submittedName>
        <fullName evidence="1">Nucleoside monophosphate kinase</fullName>
    </submittedName>
</protein>
<accession>A0AB39JDQ9</accession>
<sequence>MIRVSEISAIKNELDASSAQNIVLYGPQCAGKTTLAHELSGFEYISLGQIVRYCNDDNPLKQQIDRLVDQAKPLPPELGLQFIAPDIKEKLGDGKRVLVDGYPRKANEYTMMSEWLAAEGLPAIDMFLEVTARRSVLLARYNVRTKRNVENRDFFELRYHQYMDFSGYVGSLAVEQVIYDTSGIS</sequence>
<gene>
    <name evidence="1" type="ORF">TM074_02480</name>
</gene>
<organism evidence="1">
    <name type="scientific">Candidatus Nanosynbacter sp. TM7-074</name>
    <dbReference type="NCBI Taxonomy" id="3158573"/>
    <lineage>
        <taxon>Bacteria</taxon>
        <taxon>Candidatus Saccharimonadota</taxon>
        <taxon>Candidatus Saccharimonadia</taxon>
        <taxon>Candidatus Nanosynbacterales</taxon>
        <taxon>Candidatus Nanosynbacteraceae</taxon>
        <taxon>Candidatus Nanosynbacter</taxon>
    </lineage>
</organism>
<proteinExistence type="predicted"/>
<reference evidence="1" key="1">
    <citation type="submission" date="2024-06" db="EMBL/GenBank/DDBJ databases">
        <authorList>
            <person name="Atkinson C."/>
            <person name="McLean J."/>
            <person name="Gallagher L."/>
            <person name="Bor B."/>
            <person name="Mougous J."/>
        </authorList>
    </citation>
    <scope>NUCLEOTIDE SEQUENCE</scope>
    <source>
        <strain evidence="1">TM7-074</strain>
    </source>
</reference>
<keyword evidence="1" id="KW-0418">Kinase</keyword>
<dbReference type="GO" id="GO:0016301">
    <property type="term" value="F:kinase activity"/>
    <property type="evidence" value="ECO:0007669"/>
    <property type="project" value="UniProtKB-KW"/>
</dbReference>
<dbReference type="Gene3D" id="3.40.50.300">
    <property type="entry name" value="P-loop containing nucleotide triphosphate hydrolases"/>
    <property type="match status" value="1"/>
</dbReference>
<dbReference type="EMBL" id="CP158487">
    <property type="protein sequence ID" value="XDN89553.1"/>
    <property type="molecule type" value="Genomic_DNA"/>
</dbReference>
<dbReference type="SUPFAM" id="SSF52540">
    <property type="entry name" value="P-loop containing nucleoside triphosphate hydrolases"/>
    <property type="match status" value="1"/>
</dbReference>
<keyword evidence="1" id="KW-0808">Transferase</keyword>
<name>A0AB39JDQ9_9BACT</name>
<dbReference type="Pfam" id="PF00406">
    <property type="entry name" value="ADK"/>
    <property type="match status" value="1"/>
</dbReference>